<organism evidence="1">
    <name type="scientific">Rhizophora mucronata</name>
    <name type="common">Asiatic mangrove</name>
    <dbReference type="NCBI Taxonomy" id="61149"/>
    <lineage>
        <taxon>Eukaryota</taxon>
        <taxon>Viridiplantae</taxon>
        <taxon>Streptophyta</taxon>
        <taxon>Embryophyta</taxon>
        <taxon>Tracheophyta</taxon>
        <taxon>Spermatophyta</taxon>
        <taxon>Magnoliopsida</taxon>
        <taxon>eudicotyledons</taxon>
        <taxon>Gunneridae</taxon>
        <taxon>Pentapetalae</taxon>
        <taxon>rosids</taxon>
        <taxon>fabids</taxon>
        <taxon>Malpighiales</taxon>
        <taxon>Rhizophoraceae</taxon>
        <taxon>Rhizophora</taxon>
    </lineage>
</organism>
<sequence length="11" mass="1436">MFASFFWLLHH</sequence>
<protein>
    <submittedName>
        <fullName evidence="1">Uncharacterized protein</fullName>
    </submittedName>
</protein>
<accession>A0A2P2MYC3</accession>
<evidence type="ECO:0000313" key="1">
    <source>
        <dbReference type="EMBL" id="MBX35220.1"/>
    </source>
</evidence>
<name>A0A2P2MYC3_RHIMU</name>
<proteinExistence type="predicted"/>
<reference evidence="1" key="1">
    <citation type="submission" date="2018-02" db="EMBL/GenBank/DDBJ databases">
        <title>Rhizophora mucronata_Transcriptome.</title>
        <authorList>
            <person name="Meera S.P."/>
            <person name="Sreeshan A."/>
            <person name="Augustine A."/>
        </authorList>
    </citation>
    <scope>NUCLEOTIDE SEQUENCE</scope>
    <source>
        <tissue evidence="1">Leaf</tissue>
    </source>
</reference>
<dbReference type="EMBL" id="GGEC01054736">
    <property type="protein sequence ID" value="MBX35220.1"/>
    <property type="molecule type" value="Transcribed_RNA"/>
</dbReference>